<comment type="caution">
    <text evidence="13">The sequence shown here is derived from an EMBL/GenBank/DDBJ whole genome shotgun (WGS) entry which is preliminary data.</text>
</comment>
<evidence type="ECO:0000256" key="4">
    <source>
        <dbReference type="ARBA" id="ARBA00022448"/>
    </source>
</evidence>
<keyword evidence="5" id="KW-1003">Cell membrane</keyword>
<comment type="subcellular location">
    <subcellularLocation>
        <location evidence="1">Cell membrane</location>
        <topology evidence="1">Peripheral membrane protein</topology>
        <orientation evidence="1">Cytoplasmic side</orientation>
    </subcellularLocation>
</comment>
<organism evidence="13 14">
    <name type="scientific">Pseudomonas asuensis</name>
    <dbReference type="NCBI Taxonomy" id="1825787"/>
    <lineage>
        <taxon>Bacteria</taxon>
        <taxon>Pseudomonadati</taxon>
        <taxon>Pseudomonadota</taxon>
        <taxon>Gammaproteobacteria</taxon>
        <taxon>Pseudomonadales</taxon>
        <taxon>Pseudomonadaceae</taxon>
        <taxon>Pseudomonas</taxon>
    </lineage>
</organism>
<keyword evidence="8" id="KW-0653">Protein transport</keyword>
<protein>
    <recommendedName>
        <fullName evidence="3">Flagellar FliJ protein</fullName>
    </recommendedName>
</protein>
<keyword evidence="4" id="KW-0813">Transport</keyword>
<evidence type="ECO:0000256" key="9">
    <source>
        <dbReference type="ARBA" id="ARBA00023136"/>
    </source>
</evidence>
<evidence type="ECO:0000256" key="5">
    <source>
        <dbReference type="ARBA" id="ARBA00022475"/>
    </source>
</evidence>
<dbReference type="InterPro" id="IPR052570">
    <property type="entry name" value="FliJ"/>
</dbReference>
<evidence type="ECO:0000256" key="11">
    <source>
        <dbReference type="SAM" id="Coils"/>
    </source>
</evidence>
<keyword evidence="9" id="KW-0472">Membrane</keyword>
<comment type="similarity">
    <text evidence="2">Belongs to the FliJ family.</text>
</comment>
<reference evidence="14" key="1">
    <citation type="journal article" date="2019" name="Int. J. Syst. Evol. Microbiol.">
        <title>The Global Catalogue of Microorganisms (GCM) 10K type strain sequencing project: providing services to taxonomists for standard genome sequencing and annotation.</title>
        <authorList>
            <consortium name="The Broad Institute Genomics Platform"/>
            <consortium name="The Broad Institute Genome Sequencing Center for Infectious Disease"/>
            <person name="Wu L."/>
            <person name="Ma J."/>
        </authorList>
    </citation>
    <scope>NUCLEOTIDE SEQUENCE [LARGE SCALE GENOMIC DNA]</scope>
    <source>
        <strain evidence="14">JCM 13501</strain>
    </source>
</reference>
<dbReference type="PIRSF" id="PIRSF019404">
    <property type="entry name" value="FliJ"/>
    <property type="match status" value="1"/>
</dbReference>
<dbReference type="Pfam" id="PF02050">
    <property type="entry name" value="FliJ"/>
    <property type="match status" value="1"/>
</dbReference>
<evidence type="ECO:0000256" key="2">
    <source>
        <dbReference type="ARBA" id="ARBA00010004"/>
    </source>
</evidence>
<evidence type="ECO:0000256" key="1">
    <source>
        <dbReference type="ARBA" id="ARBA00004413"/>
    </source>
</evidence>
<gene>
    <name evidence="13" type="primary">fliJ</name>
    <name evidence="13" type="ORF">GCM10009425_12970</name>
</gene>
<dbReference type="InterPro" id="IPR012823">
    <property type="entry name" value="Flagell_FliJ"/>
</dbReference>
<evidence type="ECO:0000256" key="6">
    <source>
        <dbReference type="ARBA" id="ARBA00022500"/>
    </source>
</evidence>
<feature type="coiled-coil region" evidence="11">
    <location>
        <begin position="26"/>
        <end position="53"/>
    </location>
</feature>
<keyword evidence="13" id="KW-0966">Cell projection</keyword>
<dbReference type="InterPro" id="IPR053716">
    <property type="entry name" value="Flag_assembly_chemotaxis_eff"/>
</dbReference>
<dbReference type="RefSeq" id="WP_188865285.1">
    <property type="nucleotide sequence ID" value="NZ_BMNW01000002.1"/>
</dbReference>
<keyword evidence="7" id="KW-1005">Bacterial flagellum biogenesis</keyword>
<keyword evidence="11" id="KW-0175">Coiled coil</keyword>
<keyword evidence="6" id="KW-0145">Chemotaxis</keyword>
<dbReference type="PANTHER" id="PTHR38786:SF1">
    <property type="entry name" value="FLAGELLAR FLIJ PROTEIN"/>
    <property type="match status" value="1"/>
</dbReference>
<evidence type="ECO:0000256" key="3">
    <source>
        <dbReference type="ARBA" id="ARBA00020392"/>
    </source>
</evidence>
<name>A0ABQ2GMT3_9PSED</name>
<dbReference type="PRINTS" id="PR01004">
    <property type="entry name" value="FLGFLIJ"/>
</dbReference>
<feature type="region of interest" description="Disordered" evidence="12">
    <location>
        <begin position="1"/>
        <end position="21"/>
    </location>
</feature>
<dbReference type="Gene3D" id="1.10.287.1700">
    <property type="match status" value="1"/>
</dbReference>
<accession>A0ABQ2GMT3</accession>
<evidence type="ECO:0000256" key="12">
    <source>
        <dbReference type="SAM" id="MobiDB-lite"/>
    </source>
</evidence>
<keyword evidence="10" id="KW-1006">Bacterial flagellum protein export</keyword>
<dbReference type="InterPro" id="IPR018006">
    <property type="entry name" value="Flag_FliJ_proteobac"/>
</dbReference>
<dbReference type="Proteomes" id="UP000616499">
    <property type="component" value="Unassembled WGS sequence"/>
</dbReference>
<evidence type="ECO:0000313" key="13">
    <source>
        <dbReference type="EMBL" id="GGM03069.1"/>
    </source>
</evidence>
<sequence length="149" mass="17996">MKGRAERLSPVVDMSEQEERDAARQLGKCQTQLMQAEQKLADLQRYRDDYHKQWLNAGSQGVSGQWMIGYQRFLSQLEDAIAQQERSTHWHRDVVDKARQSWQQRYARLEGLKKLVEKYRQEQRLVEDKREQKQMDEFSQRILQRVRMQ</sequence>
<evidence type="ECO:0000313" key="14">
    <source>
        <dbReference type="Proteomes" id="UP000616499"/>
    </source>
</evidence>
<keyword evidence="13" id="KW-0969">Cilium</keyword>
<keyword evidence="14" id="KW-1185">Reference proteome</keyword>
<feature type="coiled-coil region" evidence="11">
    <location>
        <begin position="109"/>
        <end position="136"/>
    </location>
</feature>
<evidence type="ECO:0000256" key="7">
    <source>
        <dbReference type="ARBA" id="ARBA00022795"/>
    </source>
</evidence>
<dbReference type="EMBL" id="BMNW01000002">
    <property type="protein sequence ID" value="GGM03069.1"/>
    <property type="molecule type" value="Genomic_DNA"/>
</dbReference>
<dbReference type="NCBIfam" id="TIGR02473">
    <property type="entry name" value="flagell_FliJ"/>
    <property type="match status" value="1"/>
</dbReference>
<evidence type="ECO:0000256" key="10">
    <source>
        <dbReference type="ARBA" id="ARBA00023225"/>
    </source>
</evidence>
<dbReference type="PANTHER" id="PTHR38786">
    <property type="entry name" value="FLAGELLAR FLIJ PROTEIN"/>
    <property type="match status" value="1"/>
</dbReference>
<keyword evidence="13" id="KW-0282">Flagellum</keyword>
<proteinExistence type="inferred from homology"/>
<evidence type="ECO:0000256" key="8">
    <source>
        <dbReference type="ARBA" id="ARBA00022927"/>
    </source>
</evidence>